<reference evidence="5" key="1">
    <citation type="submission" date="2017-05" db="EMBL/GenBank/DDBJ databases">
        <authorList>
            <person name="Sharma S."/>
            <person name="Sidhu C."/>
            <person name="Pinnaka A.K."/>
        </authorList>
    </citation>
    <scope>NUCLEOTIDE SEQUENCE [LARGE SCALE GENOMIC DNA]</scope>
    <source>
        <strain evidence="5">AK93</strain>
    </source>
</reference>
<evidence type="ECO:0000313" key="4">
    <source>
        <dbReference type="EMBL" id="RFA34115.1"/>
    </source>
</evidence>
<evidence type="ECO:0000256" key="1">
    <source>
        <dbReference type="ARBA" id="ARBA00006625"/>
    </source>
</evidence>
<dbReference type="Proteomes" id="UP000256763">
    <property type="component" value="Unassembled WGS sequence"/>
</dbReference>
<evidence type="ECO:0000256" key="2">
    <source>
        <dbReference type="ARBA" id="ARBA00022801"/>
    </source>
</evidence>
<dbReference type="GO" id="GO:0016787">
    <property type="term" value="F:hydrolase activity"/>
    <property type="evidence" value="ECO:0007669"/>
    <property type="project" value="UniProtKB-KW"/>
</dbReference>
<evidence type="ECO:0000313" key="5">
    <source>
        <dbReference type="Proteomes" id="UP000256763"/>
    </source>
</evidence>
<dbReference type="OrthoDB" id="1265391at2"/>
<accession>A0A3E0WQ70</accession>
<dbReference type="EMBL" id="NFZW01000017">
    <property type="protein sequence ID" value="RFA34115.1"/>
    <property type="molecule type" value="Genomic_DNA"/>
</dbReference>
<comment type="similarity">
    <text evidence="1">Belongs to the peptidase C59 family.</text>
</comment>
<keyword evidence="2 4" id="KW-0378">Hydrolase</keyword>
<dbReference type="SUPFAM" id="SSF56235">
    <property type="entry name" value="N-terminal nucleophile aminohydrolases (Ntn hydrolases)"/>
    <property type="match status" value="1"/>
</dbReference>
<gene>
    <name evidence="4" type="ORF">CAL65_15805</name>
</gene>
<sequence length="321" mass="36246">MCTRVLWDRSGQGVLVGRNMDWMEDMRTRLWVLPRGAQRLGTDNDPNPLRWSARYGSLVATAYDEATTDGMNEKGLATHLLWLTESAYGERDQNVPALSIALWAQFFLDRFASVAECVEYLATQPFQVRPQVDPNTQRWATVHLAIDDPSGDSAIIEYIDGQCVTHHDRNYRVMTNSPPFDQQLEHLRHYQGLGGSQPLPGTTEAADRFVRASYYVGRLPAADTPMQAYAALLSVMRNAAQPFGVPDPTRPHMSQTIWRTLADLTRRIYAFESSFSPNIVWTRIDELDFEQCQRLDLTSAKPIGDVTDRFVPAEPFAFASA</sequence>
<dbReference type="Gene3D" id="3.60.60.10">
    <property type="entry name" value="Penicillin V Acylase, Chain A"/>
    <property type="match status" value="1"/>
</dbReference>
<protein>
    <submittedName>
        <fullName evidence="4">Choloylglycine hydrolase</fullName>
    </submittedName>
</protein>
<name>A0A3E0WQ70_9GAMM</name>
<organism evidence="4 5">
    <name type="scientific">Alkalilimnicola ehrlichii</name>
    <dbReference type="NCBI Taxonomy" id="351052"/>
    <lineage>
        <taxon>Bacteria</taxon>
        <taxon>Pseudomonadati</taxon>
        <taxon>Pseudomonadota</taxon>
        <taxon>Gammaproteobacteria</taxon>
        <taxon>Chromatiales</taxon>
        <taxon>Ectothiorhodospiraceae</taxon>
        <taxon>Alkalilimnicola</taxon>
    </lineage>
</organism>
<dbReference type="Pfam" id="PF02275">
    <property type="entry name" value="CBAH"/>
    <property type="match status" value="1"/>
</dbReference>
<comment type="caution">
    <text evidence="4">The sequence shown here is derived from an EMBL/GenBank/DDBJ whole genome shotgun (WGS) entry which is preliminary data.</text>
</comment>
<dbReference type="InterPro" id="IPR029132">
    <property type="entry name" value="CBAH/NAAA_C"/>
</dbReference>
<dbReference type="PANTHER" id="PTHR35527">
    <property type="entry name" value="CHOLOYLGLYCINE HYDROLASE"/>
    <property type="match status" value="1"/>
</dbReference>
<proteinExistence type="inferred from homology"/>
<dbReference type="InterPro" id="IPR029055">
    <property type="entry name" value="Ntn_hydrolases_N"/>
</dbReference>
<evidence type="ECO:0000259" key="3">
    <source>
        <dbReference type="Pfam" id="PF02275"/>
    </source>
</evidence>
<dbReference type="CDD" id="cd01902">
    <property type="entry name" value="Ntn_CGH"/>
    <property type="match status" value="1"/>
</dbReference>
<dbReference type="InterPro" id="IPR052193">
    <property type="entry name" value="Peptidase_C59"/>
</dbReference>
<keyword evidence="5" id="KW-1185">Reference proteome</keyword>
<dbReference type="PANTHER" id="PTHR35527:SF2">
    <property type="entry name" value="HYDROLASE"/>
    <property type="match status" value="1"/>
</dbReference>
<feature type="domain" description="Choloylglycine hydrolase/NAAA C-terminal" evidence="3">
    <location>
        <begin position="2"/>
        <end position="289"/>
    </location>
</feature>
<dbReference type="RefSeq" id="WP_116303173.1">
    <property type="nucleotide sequence ID" value="NZ_NFZV01000018.1"/>
</dbReference>
<dbReference type="AlphaFoldDB" id="A0A3E0WQ70"/>